<feature type="transmembrane region" description="Helical" evidence="2">
    <location>
        <begin position="197"/>
        <end position="216"/>
    </location>
</feature>
<evidence type="ECO:0000313" key="4">
    <source>
        <dbReference type="EMBL" id="KAF7300325.1"/>
    </source>
</evidence>
<comment type="caution">
    <text evidence="4">The sequence shown here is derived from an EMBL/GenBank/DDBJ whole genome shotgun (WGS) entry which is preliminary data.</text>
</comment>
<feature type="domain" description="J" evidence="3">
    <location>
        <begin position="19"/>
        <end position="82"/>
    </location>
</feature>
<feature type="compositionally biased region" description="Polar residues" evidence="1">
    <location>
        <begin position="123"/>
        <end position="139"/>
    </location>
</feature>
<dbReference type="CDD" id="cd06257">
    <property type="entry name" value="DnaJ"/>
    <property type="match status" value="1"/>
</dbReference>
<dbReference type="PANTHER" id="PTHR44825">
    <property type="match status" value="1"/>
</dbReference>
<protein>
    <submittedName>
        <fullName evidence="4">J domain-containing protein</fullName>
    </submittedName>
</protein>
<dbReference type="InterPro" id="IPR001623">
    <property type="entry name" value="DnaJ_domain"/>
</dbReference>
<organism evidence="4 5">
    <name type="scientific">Mycena chlorophos</name>
    <name type="common">Agaric fungus</name>
    <name type="synonym">Agaricus chlorophos</name>
    <dbReference type="NCBI Taxonomy" id="658473"/>
    <lineage>
        <taxon>Eukaryota</taxon>
        <taxon>Fungi</taxon>
        <taxon>Dikarya</taxon>
        <taxon>Basidiomycota</taxon>
        <taxon>Agaricomycotina</taxon>
        <taxon>Agaricomycetes</taxon>
        <taxon>Agaricomycetidae</taxon>
        <taxon>Agaricales</taxon>
        <taxon>Marasmiineae</taxon>
        <taxon>Mycenaceae</taxon>
        <taxon>Mycena</taxon>
    </lineage>
</organism>
<dbReference type="OrthoDB" id="445556at2759"/>
<dbReference type="InterPro" id="IPR052763">
    <property type="entry name" value="DnaJ_C4"/>
</dbReference>
<dbReference type="SUPFAM" id="SSF46565">
    <property type="entry name" value="Chaperone J-domain"/>
    <property type="match status" value="1"/>
</dbReference>
<keyword evidence="2" id="KW-1133">Transmembrane helix</keyword>
<evidence type="ECO:0000259" key="3">
    <source>
        <dbReference type="PROSITE" id="PS50076"/>
    </source>
</evidence>
<keyword evidence="2" id="KW-0472">Membrane</keyword>
<evidence type="ECO:0000256" key="2">
    <source>
        <dbReference type="SAM" id="Phobius"/>
    </source>
</evidence>
<name>A0A8H6SM30_MYCCL</name>
<dbReference type="PRINTS" id="PR00625">
    <property type="entry name" value="JDOMAIN"/>
</dbReference>
<dbReference type="PANTHER" id="PTHR44825:SF1">
    <property type="entry name" value="DNAJ HOMOLOG SUBFAMILY C MEMBER 4"/>
    <property type="match status" value="1"/>
</dbReference>
<dbReference type="PROSITE" id="PS50076">
    <property type="entry name" value="DNAJ_2"/>
    <property type="match status" value="1"/>
</dbReference>
<keyword evidence="5" id="KW-1185">Reference proteome</keyword>
<sequence length="222" mass="24547">MNAYRRGFASSSRRRAPTTHYDILGVARTASKSEIKRAFFALSKTHHPDVHDAKSRPEFHQITEAYNVLRDPVSRRAYDNTLPSTPRPGPSTLQSRHMADTAARYRRAAASGRSHHAAPPGSRNPSSSPKHPSQTQTAGQPPFRARPTPSDALPGARDRHNSHPGQRYVPPDPLTQAQKWAAKKAQMRDEKTRAPKYVGTMVLGIGILFAGTWVAGSMEGRW</sequence>
<dbReference type="Proteomes" id="UP000613580">
    <property type="component" value="Unassembled WGS sequence"/>
</dbReference>
<evidence type="ECO:0000256" key="1">
    <source>
        <dbReference type="SAM" id="MobiDB-lite"/>
    </source>
</evidence>
<dbReference type="AlphaFoldDB" id="A0A8H6SM30"/>
<dbReference type="PROSITE" id="PS00636">
    <property type="entry name" value="DNAJ_1"/>
    <property type="match status" value="1"/>
</dbReference>
<dbReference type="EMBL" id="JACAZE010000013">
    <property type="protein sequence ID" value="KAF7300325.1"/>
    <property type="molecule type" value="Genomic_DNA"/>
</dbReference>
<proteinExistence type="predicted"/>
<dbReference type="InterPro" id="IPR036869">
    <property type="entry name" value="J_dom_sf"/>
</dbReference>
<dbReference type="InterPro" id="IPR018253">
    <property type="entry name" value="DnaJ_domain_CS"/>
</dbReference>
<evidence type="ECO:0000313" key="5">
    <source>
        <dbReference type="Proteomes" id="UP000613580"/>
    </source>
</evidence>
<dbReference type="Pfam" id="PF00226">
    <property type="entry name" value="DnaJ"/>
    <property type="match status" value="1"/>
</dbReference>
<gene>
    <name evidence="4" type="ORF">HMN09_00915800</name>
</gene>
<dbReference type="Gene3D" id="1.10.287.110">
    <property type="entry name" value="DnaJ domain"/>
    <property type="match status" value="1"/>
</dbReference>
<reference evidence="4" key="1">
    <citation type="submission" date="2020-05" db="EMBL/GenBank/DDBJ databases">
        <title>Mycena genomes resolve the evolution of fungal bioluminescence.</title>
        <authorList>
            <person name="Tsai I.J."/>
        </authorList>
    </citation>
    <scope>NUCLEOTIDE SEQUENCE</scope>
    <source>
        <strain evidence="4">110903Hualien_Pintung</strain>
    </source>
</reference>
<feature type="region of interest" description="Disordered" evidence="1">
    <location>
        <begin position="70"/>
        <end position="177"/>
    </location>
</feature>
<accession>A0A8H6SM30</accession>
<keyword evidence="2" id="KW-0812">Transmembrane</keyword>
<dbReference type="SMART" id="SM00271">
    <property type="entry name" value="DnaJ"/>
    <property type="match status" value="1"/>
</dbReference>